<feature type="region of interest" description="Disordered" evidence="1">
    <location>
        <begin position="42"/>
        <end position="75"/>
    </location>
</feature>
<gene>
    <name evidence="2" type="ORF">E2C01_050589</name>
</gene>
<dbReference type="EMBL" id="VSRR010014100">
    <property type="protein sequence ID" value="MPC56624.1"/>
    <property type="molecule type" value="Genomic_DNA"/>
</dbReference>
<sequence length="110" mass="12709">MFYYQHSASRRLVPNTLYILITTPPSTTKTNTNTLPTYLPIYQPTPSQPFSTHEQWSAERTSQRNTNNGEPEWRSGGECIYKSLTERLIQLLRDERHLGVLEAATAKIHF</sequence>
<organism evidence="2 3">
    <name type="scientific">Portunus trituberculatus</name>
    <name type="common">Swimming crab</name>
    <name type="synonym">Neptunus trituberculatus</name>
    <dbReference type="NCBI Taxonomy" id="210409"/>
    <lineage>
        <taxon>Eukaryota</taxon>
        <taxon>Metazoa</taxon>
        <taxon>Ecdysozoa</taxon>
        <taxon>Arthropoda</taxon>
        <taxon>Crustacea</taxon>
        <taxon>Multicrustacea</taxon>
        <taxon>Malacostraca</taxon>
        <taxon>Eumalacostraca</taxon>
        <taxon>Eucarida</taxon>
        <taxon>Decapoda</taxon>
        <taxon>Pleocyemata</taxon>
        <taxon>Brachyura</taxon>
        <taxon>Eubrachyura</taxon>
        <taxon>Portunoidea</taxon>
        <taxon>Portunidae</taxon>
        <taxon>Portuninae</taxon>
        <taxon>Portunus</taxon>
    </lineage>
</organism>
<protein>
    <submittedName>
        <fullName evidence="2">Uncharacterized protein</fullName>
    </submittedName>
</protein>
<evidence type="ECO:0000313" key="3">
    <source>
        <dbReference type="Proteomes" id="UP000324222"/>
    </source>
</evidence>
<feature type="compositionally biased region" description="Polar residues" evidence="1">
    <location>
        <begin position="44"/>
        <end position="69"/>
    </location>
</feature>
<name>A0A5B7GJF0_PORTR</name>
<dbReference type="Proteomes" id="UP000324222">
    <property type="component" value="Unassembled WGS sequence"/>
</dbReference>
<dbReference type="AlphaFoldDB" id="A0A5B7GJF0"/>
<evidence type="ECO:0000256" key="1">
    <source>
        <dbReference type="SAM" id="MobiDB-lite"/>
    </source>
</evidence>
<proteinExistence type="predicted"/>
<evidence type="ECO:0000313" key="2">
    <source>
        <dbReference type="EMBL" id="MPC56624.1"/>
    </source>
</evidence>
<keyword evidence="3" id="KW-1185">Reference proteome</keyword>
<comment type="caution">
    <text evidence="2">The sequence shown here is derived from an EMBL/GenBank/DDBJ whole genome shotgun (WGS) entry which is preliminary data.</text>
</comment>
<reference evidence="2 3" key="1">
    <citation type="submission" date="2019-05" db="EMBL/GenBank/DDBJ databases">
        <title>Another draft genome of Portunus trituberculatus and its Hox gene families provides insights of decapod evolution.</title>
        <authorList>
            <person name="Jeong J.-H."/>
            <person name="Song I."/>
            <person name="Kim S."/>
            <person name="Choi T."/>
            <person name="Kim D."/>
            <person name="Ryu S."/>
            <person name="Kim W."/>
        </authorList>
    </citation>
    <scope>NUCLEOTIDE SEQUENCE [LARGE SCALE GENOMIC DNA]</scope>
    <source>
        <tissue evidence="2">Muscle</tissue>
    </source>
</reference>
<accession>A0A5B7GJF0</accession>